<comment type="caution">
    <text evidence="2">The sequence shown here is derived from an EMBL/GenBank/DDBJ whole genome shotgun (WGS) entry which is preliminary data.</text>
</comment>
<dbReference type="Proteomes" id="UP000288805">
    <property type="component" value="Unassembled WGS sequence"/>
</dbReference>
<evidence type="ECO:0000313" key="2">
    <source>
        <dbReference type="EMBL" id="RVX02602.1"/>
    </source>
</evidence>
<dbReference type="AlphaFoldDB" id="A0A438J115"/>
<evidence type="ECO:0000256" key="1">
    <source>
        <dbReference type="SAM" id="SignalP"/>
    </source>
</evidence>
<dbReference type="EMBL" id="QGNW01000069">
    <property type="protein sequence ID" value="RVX02602.1"/>
    <property type="molecule type" value="Genomic_DNA"/>
</dbReference>
<accession>A0A438J115</accession>
<keyword evidence="1" id="KW-0732">Signal</keyword>
<protein>
    <submittedName>
        <fullName evidence="2">Uncharacterized protein</fullName>
    </submittedName>
</protein>
<sequence length="156" mass="16816">MWKTVLHLTLDALCLRIQCMGRFEFSAVLILSSNLLMPLGYNASPITIGGHQATIEQKKTTLRGKKFKSIRKTDDIFWRLQLAMTGGGPHQEEVDTETITSGAVGTLVDAAMAGTSLATGASSMDEVGPLMDAIATPTRGIIRTGVEEFNTQNGFN</sequence>
<gene>
    <name evidence="2" type="ORF">CK203_016505</name>
</gene>
<evidence type="ECO:0000313" key="3">
    <source>
        <dbReference type="Proteomes" id="UP000288805"/>
    </source>
</evidence>
<proteinExistence type="predicted"/>
<organism evidence="2 3">
    <name type="scientific">Vitis vinifera</name>
    <name type="common">Grape</name>
    <dbReference type="NCBI Taxonomy" id="29760"/>
    <lineage>
        <taxon>Eukaryota</taxon>
        <taxon>Viridiplantae</taxon>
        <taxon>Streptophyta</taxon>
        <taxon>Embryophyta</taxon>
        <taxon>Tracheophyta</taxon>
        <taxon>Spermatophyta</taxon>
        <taxon>Magnoliopsida</taxon>
        <taxon>eudicotyledons</taxon>
        <taxon>Gunneridae</taxon>
        <taxon>Pentapetalae</taxon>
        <taxon>rosids</taxon>
        <taxon>Vitales</taxon>
        <taxon>Vitaceae</taxon>
        <taxon>Viteae</taxon>
        <taxon>Vitis</taxon>
    </lineage>
</organism>
<reference evidence="2 3" key="1">
    <citation type="journal article" date="2018" name="PLoS Genet.">
        <title>Population sequencing reveals clonal diversity and ancestral inbreeding in the grapevine cultivar Chardonnay.</title>
        <authorList>
            <person name="Roach M.J."/>
            <person name="Johnson D.L."/>
            <person name="Bohlmann J."/>
            <person name="van Vuuren H.J."/>
            <person name="Jones S.J."/>
            <person name="Pretorius I.S."/>
            <person name="Schmidt S.A."/>
            <person name="Borneman A.R."/>
        </authorList>
    </citation>
    <scope>NUCLEOTIDE SEQUENCE [LARGE SCALE GENOMIC DNA]</scope>
    <source>
        <strain evidence="3">cv. Chardonnay</strain>
        <tissue evidence="2">Leaf</tissue>
    </source>
</reference>
<feature type="signal peptide" evidence="1">
    <location>
        <begin position="1"/>
        <end position="21"/>
    </location>
</feature>
<feature type="chain" id="PRO_5019206553" evidence="1">
    <location>
        <begin position="22"/>
        <end position="156"/>
    </location>
</feature>
<name>A0A438J115_VITVI</name>